<reference evidence="3" key="1">
    <citation type="journal article" date="2019" name="Int. J. Syst. Evol. Microbiol.">
        <title>The Global Catalogue of Microorganisms (GCM) 10K type strain sequencing project: providing services to taxonomists for standard genome sequencing and annotation.</title>
        <authorList>
            <consortium name="The Broad Institute Genomics Platform"/>
            <consortium name="The Broad Institute Genome Sequencing Center for Infectious Disease"/>
            <person name="Wu L."/>
            <person name="Ma J."/>
        </authorList>
    </citation>
    <scope>NUCLEOTIDE SEQUENCE [LARGE SCALE GENOMIC DNA]</scope>
    <source>
        <strain evidence="3">JCM 16898</strain>
    </source>
</reference>
<feature type="region of interest" description="Disordered" evidence="1">
    <location>
        <begin position="54"/>
        <end position="107"/>
    </location>
</feature>
<proteinExistence type="predicted"/>
<keyword evidence="3" id="KW-1185">Reference proteome</keyword>
<organism evidence="2 3">
    <name type="scientific">Amycolatopsis ultiminotia</name>
    <dbReference type="NCBI Taxonomy" id="543629"/>
    <lineage>
        <taxon>Bacteria</taxon>
        <taxon>Bacillati</taxon>
        <taxon>Actinomycetota</taxon>
        <taxon>Actinomycetes</taxon>
        <taxon>Pseudonocardiales</taxon>
        <taxon>Pseudonocardiaceae</taxon>
        <taxon>Amycolatopsis</taxon>
    </lineage>
</organism>
<evidence type="ECO:0000256" key="1">
    <source>
        <dbReference type="SAM" id="MobiDB-lite"/>
    </source>
</evidence>
<evidence type="ECO:0000313" key="3">
    <source>
        <dbReference type="Proteomes" id="UP001500689"/>
    </source>
</evidence>
<accession>A0ABP6WKR3</accession>
<protein>
    <submittedName>
        <fullName evidence="2">Uncharacterized protein</fullName>
    </submittedName>
</protein>
<name>A0ABP6WKR3_9PSEU</name>
<sequence length="107" mass="10908">MATTAARGRRTRTGAPRGLEQTVRLAAQEFADVLDGRDAVDDRDGITAPCAAENGASASCTSTTAGSGNGAIGTAITVTSPSRTDRTPPSPAATGTGQPRQQRTRQH</sequence>
<evidence type="ECO:0000313" key="2">
    <source>
        <dbReference type="EMBL" id="GAA3552114.1"/>
    </source>
</evidence>
<gene>
    <name evidence="2" type="ORF">GCM10022222_39640</name>
</gene>
<dbReference type="Proteomes" id="UP001500689">
    <property type="component" value="Unassembled WGS sequence"/>
</dbReference>
<dbReference type="EMBL" id="BAAAZN010000008">
    <property type="protein sequence ID" value="GAA3552114.1"/>
    <property type="molecule type" value="Genomic_DNA"/>
</dbReference>
<comment type="caution">
    <text evidence="2">The sequence shown here is derived from an EMBL/GenBank/DDBJ whole genome shotgun (WGS) entry which is preliminary data.</text>
</comment>
<feature type="compositionally biased region" description="Low complexity" evidence="1">
    <location>
        <begin position="54"/>
        <end position="82"/>
    </location>
</feature>